<keyword evidence="3" id="KW-1185">Reference proteome</keyword>
<proteinExistence type="predicted"/>
<accession>A0A2S5DLU1</accession>
<evidence type="ECO:0000259" key="1">
    <source>
        <dbReference type="PROSITE" id="PS51186"/>
    </source>
</evidence>
<dbReference type="EMBL" id="PQWB01000004">
    <property type="protein sequence ID" value="POZ64002.1"/>
    <property type="molecule type" value="Genomic_DNA"/>
</dbReference>
<dbReference type="AlphaFoldDB" id="A0A2S5DLU1"/>
<keyword evidence="2" id="KW-0808">Transferase</keyword>
<name>A0A2S5DLU1_9NEIS</name>
<sequence length="170" mass="18997">MSAFRIRHLEPRDAADLQDLASDPSVYGNTLQLPFPSAATMAARMDKLLCDGRYQLVCETAEGRVVGSAGLWRLSESRLDHIAGFGINVHRDWQGRGVGKLLTAALLDLADNCLGLERIELMVYADNLRAQALYRRFGFVEEARLRAHSFRAGAYHDTLLMGRLRHDVRG</sequence>
<gene>
    <name evidence="2" type="ORF">C2I19_00370</name>
</gene>
<reference evidence="3" key="1">
    <citation type="submission" date="2018-02" db="EMBL/GenBank/DDBJ databases">
        <authorList>
            <person name="O'Hara-Hanley K."/>
            <person name="Soby S."/>
        </authorList>
    </citation>
    <scope>NUCLEOTIDE SEQUENCE [LARGE SCALE GENOMIC DNA]</scope>
    <source>
        <strain evidence="3">MWU14-2602</strain>
    </source>
</reference>
<protein>
    <submittedName>
        <fullName evidence="2">GNAT family N-acetyltransferase</fullName>
    </submittedName>
</protein>
<dbReference type="Gene3D" id="3.40.630.30">
    <property type="match status" value="1"/>
</dbReference>
<dbReference type="RefSeq" id="WP_103900749.1">
    <property type="nucleotide sequence ID" value="NZ_PQWB01000004.1"/>
</dbReference>
<dbReference type="Proteomes" id="UP000237082">
    <property type="component" value="Unassembled WGS sequence"/>
</dbReference>
<organism evidence="2 3">
    <name type="scientific">Chromobacterium alticapitis</name>
    <dbReference type="NCBI Taxonomy" id="2073169"/>
    <lineage>
        <taxon>Bacteria</taxon>
        <taxon>Pseudomonadati</taxon>
        <taxon>Pseudomonadota</taxon>
        <taxon>Betaproteobacteria</taxon>
        <taxon>Neisseriales</taxon>
        <taxon>Chromobacteriaceae</taxon>
        <taxon>Chromobacterium</taxon>
    </lineage>
</organism>
<dbReference type="PANTHER" id="PTHR43415">
    <property type="entry name" value="SPERMIDINE N(1)-ACETYLTRANSFERASE"/>
    <property type="match status" value="1"/>
</dbReference>
<dbReference type="PROSITE" id="PS51186">
    <property type="entry name" value="GNAT"/>
    <property type="match status" value="1"/>
</dbReference>
<dbReference type="InterPro" id="IPR000182">
    <property type="entry name" value="GNAT_dom"/>
</dbReference>
<dbReference type="PANTHER" id="PTHR43415:SF3">
    <property type="entry name" value="GNAT-FAMILY ACETYLTRANSFERASE"/>
    <property type="match status" value="1"/>
</dbReference>
<comment type="caution">
    <text evidence="2">The sequence shown here is derived from an EMBL/GenBank/DDBJ whole genome shotgun (WGS) entry which is preliminary data.</text>
</comment>
<dbReference type="InterPro" id="IPR016181">
    <property type="entry name" value="Acyl_CoA_acyltransferase"/>
</dbReference>
<evidence type="ECO:0000313" key="3">
    <source>
        <dbReference type="Proteomes" id="UP000237082"/>
    </source>
</evidence>
<dbReference type="SUPFAM" id="SSF55729">
    <property type="entry name" value="Acyl-CoA N-acyltransferases (Nat)"/>
    <property type="match status" value="1"/>
</dbReference>
<evidence type="ECO:0000313" key="2">
    <source>
        <dbReference type="EMBL" id="POZ64002.1"/>
    </source>
</evidence>
<feature type="domain" description="N-acetyltransferase" evidence="1">
    <location>
        <begin position="4"/>
        <end position="166"/>
    </location>
</feature>
<dbReference type="Pfam" id="PF00583">
    <property type="entry name" value="Acetyltransf_1"/>
    <property type="match status" value="1"/>
</dbReference>
<dbReference type="OrthoDB" id="9799092at2"/>
<dbReference type="GO" id="GO:0016747">
    <property type="term" value="F:acyltransferase activity, transferring groups other than amino-acyl groups"/>
    <property type="evidence" value="ECO:0007669"/>
    <property type="project" value="InterPro"/>
</dbReference>